<dbReference type="RefSeq" id="WP_003003003.1">
    <property type="nucleotide sequence ID" value="NZ_GG668630.1"/>
</dbReference>
<dbReference type="Gene3D" id="2.60.120.10">
    <property type="entry name" value="Jelly Rolls"/>
    <property type="match status" value="1"/>
</dbReference>
<dbReference type="InterPro" id="IPR036388">
    <property type="entry name" value="WH-like_DNA-bd_sf"/>
</dbReference>
<reference evidence="2 3" key="1">
    <citation type="submission" date="2009-01" db="EMBL/GenBank/DDBJ databases">
        <authorList>
            <person name="Qin X."/>
            <person name="Bachman B."/>
            <person name="Battles P."/>
            <person name="Bell A."/>
            <person name="Bess C."/>
            <person name="Bickham C."/>
            <person name="Chaboub L."/>
            <person name="Chen D."/>
            <person name="Coyle M."/>
            <person name="Deiros D.R."/>
            <person name="Dinh H."/>
            <person name="Forbes L."/>
            <person name="Fowler G."/>
            <person name="Francisco L."/>
            <person name="Fu Q."/>
            <person name="Gubbala S."/>
            <person name="Hale W."/>
            <person name="Han Y."/>
            <person name="Hemphill L."/>
            <person name="Highlander S.K."/>
            <person name="Hirani K."/>
            <person name="Hogues M."/>
            <person name="Jackson L."/>
            <person name="Jakkamsetti A."/>
            <person name="Javaid M."/>
            <person name="Jiang H."/>
            <person name="Korchina V."/>
            <person name="Kovar C."/>
            <person name="Lara F."/>
            <person name="Lee S."/>
            <person name="Mata R."/>
            <person name="Mathew T."/>
            <person name="Moen C."/>
            <person name="Morales K."/>
            <person name="Munidasa M."/>
            <person name="Nazareth L."/>
            <person name="Ngo R."/>
            <person name="Nguyen L."/>
            <person name="Okwuonu G."/>
            <person name="Ongeri F."/>
            <person name="Patil S."/>
            <person name="Petrosino J."/>
            <person name="Pham C."/>
            <person name="Pham P."/>
            <person name="Pu L.-L."/>
            <person name="Puazo M."/>
            <person name="Raj R."/>
            <person name="Reid J."/>
            <person name="Rouhana J."/>
            <person name="Saada N."/>
            <person name="Shang Y."/>
            <person name="Simmons D."/>
            <person name="Thornton R."/>
            <person name="Warren J."/>
            <person name="Weissenberger G."/>
            <person name="Zhang J."/>
            <person name="Zhang L."/>
            <person name="Zhou C."/>
            <person name="Zhu D."/>
            <person name="Muzny D."/>
            <person name="Worley K."/>
            <person name="Gibbs R."/>
        </authorList>
    </citation>
    <scope>NUCLEOTIDE SEQUENCE [LARGE SCALE GENOMIC DNA]</scope>
    <source>
        <strain evidence="2 3">ATCC 33300</strain>
    </source>
</reference>
<dbReference type="Proteomes" id="UP000006241">
    <property type="component" value="Unassembled WGS sequence"/>
</dbReference>
<dbReference type="PROSITE" id="PS50042">
    <property type="entry name" value="CNMP_BINDING_3"/>
    <property type="match status" value="1"/>
</dbReference>
<dbReference type="Gene3D" id="1.10.10.10">
    <property type="entry name" value="Winged helix-like DNA-binding domain superfamily/Winged helix DNA-binding domain"/>
    <property type="match status" value="1"/>
</dbReference>
<accession>C2G2X5</accession>
<sequence>MTVLAQYIKSYFGIVSDVEIDEISTLFQKEHLKKDDFFTQKGNRINKLSFIESGMLRIFVNTDKKEVTQWISTSGYFVTDLTGFIFDDVSRWNIQALSDTVLYSISKENYKKVGSIVSKWNELEKMFIVKCFTTLEERIFSHLSMSSEERYHYFFKHNKELFNQVPLQYIASMLGMTPETFSRIRKKTGEVNS</sequence>
<dbReference type="InterPro" id="IPR014710">
    <property type="entry name" value="RmlC-like_jellyroll"/>
</dbReference>
<dbReference type="EMBL" id="ACHB01000091">
    <property type="protein sequence ID" value="EEI90344.1"/>
    <property type="molecule type" value="Genomic_DNA"/>
</dbReference>
<protein>
    <submittedName>
        <fullName evidence="2">Cyclic nucleotide-binding domain protein</fullName>
    </submittedName>
</protein>
<name>C2G2X5_SPHSI</name>
<dbReference type="InterPro" id="IPR018490">
    <property type="entry name" value="cNMP-bd_dom_sf"/>
</dbReference>
<dbReference type="AlphaFoldDB" id="C2G2X5"/>
<comment type="caution">
    <text evidence="2">The sequence shown here is derived from an EMBL/GenBank/DDBJ whole genome shotgun (WGS) entry which is preliminary data.</text>
</comment>
<evidence type="ECO:0000313" key="2">
    <source>
        <dbReference type="EMBL" id="EEI90344.1"/>
    </source>
</evidence>
<proteinExistence type="predicted"/>
<dbReference type="InterPro" id="IPR000595">
    <property type="entry name" value="cNMP-bd_dom"/>
</dbReference>
<feature type="domain" description="Cyclic nucleotide-binding" evidence="1">
    <location>
        <begin position="11"/>
        <end position="113"/>
    </location>
</feature>
<dbReference type="HOGENOM" id="CLU_075053_9_2_10"/>
<gene>
    <name evidence="2" type="ORF">HMPREF0765_3931</name>
</gene>
<evidence type="ECO:0000259" key="1">
    <source>
        <dbReference type="PROSITE" id="PS50042"/>
    </source>
</evidence>
<dbReference type="SUPFAM" id="SSF51206">
    <property type="entry name" value="cAMP-binding domain-like"/>
    <property type="match status" value="1"/>
</dbReference>
<dbReference type="Pfam" id="PF00027">
    <property type="entry name" value="cNMP_binding"/>
    <property type="match status" value="1"/>
</dbReference>
<evidence type="ECO:0000313" key="3">
    <source>
        <dbReference type="Proteomes" id="UP000006241"/>
    </source>
</evidence>
<organism evidence="2 3">
    <name type="scientific">Sphingobacterium spiritivorum ATCC 33300</name>
    <dbReference type="NCBI Taxonomy" id="525372"/>
    <lineage>
        <taxon>Bacteria</taxon>
        <taxon>Pseudomonadati</taxon>
        <taxon>Bacteroidota</taxon>
        <taxon>Sphingobacteriia</taxon>
        <taxon>Sphingobacteriales</taxon>
        <taxon>Sphingobacteriaceae</taxon>
        <taxon>Sphingobacterium</taxon>
    </lineage>
</organism>